<gene>
    <name evidence="1" type="ordered locus">amb3732</name>
</gene>
<sequence length="100" mass="11044">MLELASAYGVHPTMILQWKKAPLDGAADIFERGAKKKAAVNEDSVRSRHAWETGLQARAEIGRWMTFYNHDQPLAAHNGRLLPGLLEHLQPNGSADPESS</sequence>
<keyword evidence="2" id="KW-1185">Reference proteome</keyword>
<organism evidence="1 2">
    <name type="scientific">Paramagnetospirillum magneticum (strain ATCC 700264 / AMB-1)</name>
    <name type="common">Magnetospirillum magneticum</name>
    <dbReference type="NCBI Taxonomy" id="342108"/>
    <lineage>
        <taxon>Bacteria</taxon>
        <taxon>Pseudomonadati</taxon>
        <taxon>Pseudomonadota</taxon>
        <taxon>Alphaproteobacteria</taxon>
        <taxon>Rhodospirillales</taxon>
        <taxon>Magnetospirillaceae</taxon>
        <taxon>Paramagnetospirillum</taxon>
    </lineage>
</organism>
<evidence type="ECO:0000313" key="2">
    <source>
        <dbReference type="Proteomes" id="UP000007058"/>
    </source>
</evidence>
<dbReference type="AlphaFoldDB" id="Q2W0T9"/>
<dbReference type="EMBL" id="AP007255">
    <property type="protein sequence ID" value="BAE52536.1"/>
    <property type="molecule type" value="Genomic_DNA"/>
</dbReference>
<accession>Q2W0T9</accession>
<evidence type="ECO:0008006" key="3">
    <source>
        <dbReference type="Google" id="ProtNLM"/>
    </source>
</evidence>
<protein>
    <recommendedName>
        <fullName evidence="3">Transposase and inactivated derivative</fullName>
    </recommendedName>
</protein>
<dbReference type="KEGG" id="mag:amb3732"/>
<dbReference type="Proteomes" id="UP000007058">
    <property type="component" value="Chromosome"/>
</dbReference>
<reference evidence="1 2" key="1">
    <citation type="journal article" date="2005" name="DNA Res.">
        <title>Complete genome sequence of the facultative anaerobic magnetotactic bacterium Magnetospirillum sp. strain AMB-1.</title>
        <authorList>
            <person name="Matsunaga T."/>
            <person name="Okamura Y."/>
            <person name="Fukuda Y."/>
            <person name="Wahyudi A.T."/>
            <person name="Murase Y."/>
            <person name="Takeyama H."/>
        </authorList>
    </citation>
    <scope>NUCLEOTIDE SEQUENCE [LARGE SCALE GENOMIC DNA]</scope>
    <source>
        <strain evidence="2">ATCC 700264 / AMB-1</strain>
    </source>
</reference>
<proteinExistence type="predicted"/>
<name>Q2W0T9_PARM1</name>
<evidence type="ECO:0000313" key="1">
    <source>
        <dbReference type="EMBL" id="BAE52536.1"/>
    </source>
</evidence>
<dbReference type="HOGENOM" id="CLU_2302483_0_0_5"/>